<proteinExistence type="predicted"/>
<keyword evidence="2" id="KW-1185">Reference proteome</keyword>
<dbReference type="Gene3D" id="2.60.60.20">
    <property type="entry name" value="PLAT/LH2 domain"/>
    <property type="match status" value="1"/>
</dbReference>
<accession>A0A812WQX5</accession>
<dbReference type="OrthoDB" id="406320at2759"/>
<feature type="non-terminal residue" evidence="1">
    <location>
        <position position="1"/>
    </location>
</feature>
<evidence type="ECO:0000313" key="1">
    <source>
        <dbReference type="EMBL" id="CAE7680220.1"/>
    </source>
</evidence>
<dbReference type="EMBL" id="CAJNJA010033484">
    <property type="protein sequence ID" value="CAE7680220.1"/>
    <property type="molecule type" value="Genomic_DNA"/>
</dbReference>
<dbReference type="Proteomes" id="UP000601435">
    <property type="component" value="Unassembled WGS sequence"/>
</dbReference>
<evidence type="ECO:0000313" key="2">
    <source>
        <dbReference type="Proteomes" id="UP000601435"/>
    </source>
</evidence>
<feature type="non-terminal residue" evidence="1">
    <location>
        <position position="115"/>
    </location>
</feature>
<dbReference type="AlphaFoldDB" id="A0A812WQX5"/>
<gene>
    <name evidence="1" type="ORF">SNEC2469_LOCUS19553</name>
</gene>
<sequence length="115" mass="12514">YCNTNACSTGYIIKEDAGDLHCQLSTCTPALDNTMCCTKADVGTKFQLTFKVGEDGNCGTDSDIYAWLTYSGGRGVSQYLSTSKNDFQAGKEESFVYTFEAPQHPLDICVYNSGD</sequence>
<dbReference type="InterPro" id="IPR036392">
    <property type="entry name" value="PLAT/LH2_dom_sf"/>
</dbReference>
<protein>
    <submittedName>
        <fullName evidence="1">Uncharacterized protein</fullName>
    </submittedName>
</protein>
<dbReference type="SUPFAM" id="SSF49723">
    <property type="entry name" value="Lipase/lipooxygenase domain (PLAT/LH2 domain)"/>
    <property type="match status" value="1"/>
</dbReference>
<reference evidence="1" key="1">
    <citation type="submission" date="2021-02" db="EMBL/GenBank/DDBJ databases">
        <authorList>
            <person name="Dougan E. K."/>
            <person name="Rhodes N."/>
            <person name="Thang M."/>
            <person name="Chan C."/>
        </authorList>
    </citation>
    <scope>NUCLEOTIDE SEQUENCE</scope>
</reference>
<name>A0A812WQX5_9DINO</name>
<organism evidence="1 2">
    <name type="scientific">Symbiodinium necroappetens</name>
    <dbReference type="NCBI Taxonomy" id="1628268"/>
    <lineage>
        <taxon>Eukaryota</taxon>
        <taxon>Sar</taxon>
        <taxon>Alveolata</taxon>
        <taxon>Dinophyceae</taxon>
        <taxon>Suessiales</taxon>
        <taxon>Symbiodiniaceae</taxon>
        <taxon>Symbiodinium</taxon>
    </lineage>
</organism>
<comment type="caution">
    <text evidence="1">The sequence shown here is derived from an EMBL/GenBank/DDBJ whole genome shotgun (WGS) entry which is preliminary data.</text>
</comment>